<proteinExistence type="predicted"/>
<gene>
    <name evidence="1" type="ORF">B0H17DRAFT_1151260</name>
</gene>
<organism evidence="1 2">
    <name type="scientific">Mycena rosella</name>
    <name type="common">Pink bonnet</name>
    <name type="synonym">Agaricus rosellus</name>
    <dbReference type="NCBI Taxonomy" id="1033263"/>
    <lineage>
        <taxon>Eukaryota</taxon>
        <taxon>Fungi</taxon>
        <taxon>Dikarya</taxon>
        <taxon>Basidiomycota</taxon>
        <taxon>Agaricomycotina</taxon>
        <taxon>Agaricomycetes</taxon>
        <taxon>Agaricomycetidae</taxon>
        <taxon>Agaricales</taxon>
        <taxon>Marasmiineae</taxon>
        <taxon>Mycenaceae</taxon>
        <taxon>Mycena</taxon>
    </lineage>
</organism>
<dbReference type="AlphaFoldDB" id="A0AAD7FI24"/>
<dbReference type="EMBL" id="JARKIE010000609">
    <property type="protein sequence ID" value="KAJ7625153.1"/>
    <property type="molecule type" value="Genomic_DNA"/>
</dbReference>
<name>A0AAD7FI24_MYCRO</name>
<accession>A0AAD7FI24</accession>
<evidence type="ECO:0000313" key="1">
    <source>
        <dbReference type="EMBL" id="KAJ7625153.1"/>
    </source>
</evidence>
<evidence type="ECO:0000313" key="2">
    <source>
        <dbReference type="Proteomes" id="UP001221757"/>
    </source>
</evidence>
<protein>
    <submittedName>
        <fullName evidence="1">Uncharacterized protein</fullName>
    </submittedName>
</protein>
<comment type="caution">
    <text evidence="1">The sequence shown here is derived from an EMBL/GenBank/DDBJ whole genome shotgun (WGS) entry which is preliminary data.</text>
</comment>
<reference evidence="1" key="1">
    <citation type="submission" date="2023-03" db="EMBL/GenBank/DDBJ databases">
        <title>Massive genome expansion in bonnet fungi (Mycena s.s.) driven by repeated elements and novel gene families across ecological guilds.</title>
        <authorList>
            <consortium name="Lawrence Berkeley National Laboratory"/>
            <person name="Harder C.B."/>
            <person name="Miyauchi S."/>
            <person name="Viragh M."/>
            <person name="Kuo A."/>
            <person name="Thoen E."/>
            <person name="Andreopoulos B."/>
            <person name="Lu D."/>
            <person name="Skrede I."/>
            <person name="Drula E."/>
            <person name="Henrissat B."/>
            <person name="Morin E."/>
            <person name="Kohler A."/>
            <person name="Barry K."/>
            <person name="LaButti K."/>
            <person name="Morin E."/>
            <person name="Salamov A."/>
            <person name="Lipzen A."/>
            <person name="Mereny Z."/>
            <person name="Hegedus B."/>
            <person name="Baldrian P."/>
            <person name="Stursova M."/>
            <person name="Weitz H."/>
            <person name="Taylor A."/>
            <person name="Grigoriev I.V."/>
            <person name="Nagy L.G."/>
            <person name="Martin F."/>
            <person name="Kauserud H."/>
        </authorList>
    </citation>
    <scope>NUCLEOTIDE SEQUENCE</scope>
    <source>
        <strain evidence="1">CBHHK067</strain>
    </source>
</reference>
<keyword evidence="2" id="KW-1185">Reference proteome</keyword>
<sequence>MVHVSIGRTHIDKCCLVHIFPGGIRILHGFCPAIQSFCCVGVQRETILTKVREHVQCALSIAFAVGIVGIVTGDVWDLVHRRRCGKIQWLRGRDMMHTSELGKHGTRDMTYIKFNGHYGQLRLLLVIKLEPSAILGTTTTKIHLLALVAKSIMTRKNRLDMPHTKGKFRAVEIIDADDLEFVVGRVPDCGEYVFIERVGCNNVLEAQDDPEQAVVPRNHRQKRVQGG</sequence>
<dbReference type="Proteomes" id="UP001221757">
    <property type="component" value="Unassembled WGS sequence"/>
</dbReference>